<dbReference type="RefSeq" id="WP_090901915.1">
    <property type="nucleotide sequence ID" value="NZ_CZPZ01000035.1"/>
</dbReference>
<feature type="transmembrane region" description="Helical" evidence="6">
    <location>
        <begin position="12"/>
        <end position="30"/>
    </location>
</feature>
<dbReference type="PANTHER" id="PTHR21716:SF4">
    <property type="entry name" value="TRANSMEMBRANE PROTEIN 245"/>
    <property type="match status" value="1"/>
</dbReference>
<name>A0A0S4LQ13_9BACT</name>
<evidence type="ECO:0000256" key="2">
    <source>
        <dbReference type="ARBA" id="ARBA00009773"/>
    </source>
</evidence>
<feature type="transmembrane region" description="Helical" evidence="6">
    <location>
        <begin position="168"/>
        <end position="186"/>
    </location>
</feature>
<reference evidence="8" key="1">
    <citation type="submission" date="2015-10" db="EMBL/GenBank/DDBJ databases">
        <authorList>
            <person name="Luecker S."/>
            <person name="Luecker S."/>
        </authorList>
    </citation>
    <scope>NUCLEOTIDE SEQUENCE [LARGE SCALE GENOMIC DNA]</scope>
</reference>
<organism evidence="7 8">
    <name type="scientific">Candidatus Nitrospira nitrificans</name>
    <dbReference type="NCBI Taxonomy" id="1742973"/>
    <lineage>
        <taxon>Bacteria</taxon>
        <taxon>Pseudomonadati</taxon>
        <taxon>Nitrospirota</taxon>
        <taxon>Nitrospiria</taxon>
        <taxon>Nitrospirales</taxon>
        <taxon>Nitrospiraceae</taxon>
        <taxon>Nitrospira</taxon>
    </lineage>
</organism>
<gene>
    <name evidence="7" type="ORF">COMA2_80091</name>
</gene>
<evidence type="ECO:0008006" key="9">
    <source>
        <dbReference type="Google" id="ProtNLM"/>
    </source>
</evidence>
<evidence type="ECO:0000313" key="8">
    <source>
        <dbReference type="Proteomes" id="UP000198736"/>
    </source>
</evidence>
<comment type="subcellular location">
    <subcellularLocation>
        <location evidence="1">Membrane</location>
        <topology evidence="1">Multi-pass membrane protein</topology>
    </subcellularLocation>
</comment>
<feature type="transmembrane region" description="Helical" evidence="6">
    <location>
        <begin position="217"/>
        <end position="241"/>
    </location>
</feature>
<keyword evidence="5 6" id="KW-0472">Membrane</keyword>
<evidence type="ECO:0000256" key="1">
    <source>
        <dbReference type="ARBA" id="ARBA00004141"/>
    </source>
</evidence>
<evidence type="ECO:0000256" key="3">
    <source>
        <dbReference type="ARBA" id="ARBA00022692"/>
    </source>
</evidence>
<dbReference type="GO" id="GO:0016020">
    <property type="term" value="C:membrane"/>
    <property type="evidence" value="ECO:0007669"/>
    <property type="project" value="UniProtKB-SubCell"/>
</dbReference>
<evidence type="ECO:0000256" key="5">
    <source>
        <dbReference type="ARBA" id="ARBA00023136"/>
    </source>
</evidence>
<dbReference type="Pfam" id="PF01594">
    <property type="entry name" value="AI-2E_transport"/>
    <property type="match status" value="1"/>
</dbReference>
<accession>A0A0S4LQ13</accession>
<keyword evidence="4 6" id="KW-1133">Transmembrane helix</keyword>
<dbReference type="AlphaFoldDB" id="A0A0S4LQ13"/>
<dbReference type="EMBL" id="CZPZ01000035">
    <property type="protein sequence ID" value="CUS39635.1"/>
    <property type="molecule type" value="Genomic_DNA"/>
</dbReference>
<feature type="transmembrane region" description="Helical" evidence="6">
    <location>
        <begin position="306"/>
        <end position="323"/>
    </location>
</feature>
<protein>
    <recommendedName>
        <fullName evidence="9">Permease</fullName>
    </recommendedName>
</protein>
<keyword evidence="8" id="KW-1185">Reference proteome</keyword>
<dbReference type="Proteomes" id="UP000198736">
    <property type="component" value="Unassembled WGS sequence"/>
</dbReference>
<dbReference type="PANTHER" id="PTHR21716">
    <property type="entry name" value="TRANSMEMBRANE PROTEIN"/>
    <property type="match status" value="1"/>
</dbReference>
<dbReference type="STRING" id="1742973.COMA2_80091"/>
<sequence>MAHPSNGFDRNRIFALFFLALLVALLYFLGLIFSPFLMPILWAIILVRVSYPIYRRVLARLHGRADPAAAIMTVAVLMLAVAPAAYFVFALVQESMAAYEHVAQWLQAGGLTQAAEYISTVPLIGAYSQEWLGRLIVHREEFEASIMTGGRVVSGFLLAQAADVAKNAVLIASDFLVMLFTLFFLFRDGQHLFDRLYRAVPLNSDHKARLFERMRTTIVAVVSGTLLTAMAQGFVSGLAFWSLDVPFPVFLGALSALLSLLPFGGTFFVWGPVALYLFVVAPVWKGAVMIAVGGGLVGIMDNVLQPYLIGSGASLPVLALFFASVGGLAYFGFIGLFLGPILLAIAMAAFQIYEEQYQGTAPYPSL</sequence>
<keyword evidence="3 6" id="KW-0812">Transmembrane</keyword>
<comment type="similarity">
    <text evidence="2">Belongs to the autoinducer-2 exporter (AI-2E) (TC 2.A.86) family.</text>
</comment>
<evidence type="ECO:0000313" key="7">
    <source>
        <dbReference type="EMBL" id="CUS39635.1"/>
    </source>
</evidence>
<feature type="transmembrane region" description="Helical" evidence="6">
    <location>
        <begin position="247"/>
        <end position="270"/>
    </location>
</feature>
<feature type="transmembrane region" description="Helical" evidence="6">
    <location>
        <begin position="330"/>
        <end position="353"/>
    </location>
</feature>
<dbReference type="InterPro" id="IPR002549">
    <property type="entry name" value="AI-2E-like"/>
</dbReference>
<evidence type="ECO:0000256" key="6">
    <source>
        <dbReference type="SAM" id="Phobius"/>
    </source>
</evidence>
<feature type="transmembrane region" description="Helical" evidence="6">
    <location>
        <begin position="36"/>
        <end position="54"/>
    </location>
</feature>
<proteinExistence type="inferred from homology"/>
<dbReference type="OrthoDB" id="106838at2"/>
<feature type="transmembrane region" description="Helical" evidence="6">
    <location>
        <begin position="277"/>
        <end position="300"/>
    </location>
</feature>
<evidence type="ECO:0000256" key="4">
    <source>
        <dbReference type="ARBA" id="ARBA00022989"/>
    </source>
</evidence>
<feature type="transmembrane region" description="Helical" evidence="6">
    <location>
        <begin position="66"/>
        <end position="89"/>
    </location>
</feature>